<name>A0A6C0LXR7_9ZZZZ</name>
<feature type="region of interest" description="Disordered" evidence="1">
    <location>
        <begin position="341"/>
        <end position="362"/>
    </location>
</feature>
<evidence type="ECO:0000256" key="1">
    <source>
        <dbReference type="SAM" id="MobiDB-lite"/>
    </source>
</evidence>
<reference evidence="2" key="1">
    <citation type="journal article" date="2020" name="Nature">
        <title>Giant virus diversity and host interactions through global metagenomics.</title>
        <authorList>
            <person name="Schulz F."/>
            <person name="Roux S."/>
            <person name="Paez-Espino D."/>
            <person name="Jungbluth S."/>
            <person name="Walsh D.A."/>
            <person name="Denef V.J."/>
            <person name="McMahon K.D."/>
            <person name="Konstantinidis K.T."/>
            <person name="Eloe-Fadrosh E.A."/>
            <person name="Kyrpides N.C."/>
            <person name="Woyke T."/>
        </authorList>
    </citation>
    <scope>NUCLEOTIDE SEQUENCE</scope>
    <source>
        <strain evidence="2">GVMAG-S-1016713-123</strain>
    </source>
</reference>
<dbReference type="EMBL" id="MN740569">
    <property type="protein sequence ID" value="QHU34384.1"/>
    <property type="molecule type" value="Genomic_DNA"/>
</dbReference>
<organism evidence="2">
    <name type="scientific">viral metagenome</name>
    <dbReference type="NCBI Taxonomy" id="1070528"/>
    <lineage>
        <taxon>unclassified sequences</taxon>
        <taxon>metagenomes</taxon>
        <taxon>organismal metagenomes</taxon>
    </lineage>
</organism>
<protein>
    <submittedName>
        <fullName evidence="2">Uncharacterized protein</fullName>
    </submittedName>
</protein>
<dbReference type="AlphaFoldDB" id="A0A6C0LXR7"/>
<feature type="region of interest" description="Disordered" evidence="1">
    <location>
        <begin position="460"/>
        <end position="491"/>
    </location>
</feature>
<feature type="compositionally biased region" description="Acidic residues" evidence="1">
    <location>
        <begin position="348"/>
        <end position="362"/>
    </location>
</feature>
<evidence type="ECO:0000313" key="2">
    <source>
        <dbReference type="EMBL" id="QHU34384.1"/>
    </source>
</evidence>
<proteinExistence type="predicted"/>
<sequence length="491" mass="58441">MKVSKDTIEMIKENICITERIEPWDLTKYPDNHEYIKTPFEHLMFYSFFNLPFSKSDNKHKLCEILNNSFYSEHIRHHIETIFCKIKRIDQILNRFVRNYKWKKSKTFDNNLDLCMNDLALYRAHTLIIIMEDCVKYTFRLSDIMKIIQNALTHHYEMFADPQTIKNPYTNKPFSEHNLYNIYYSIKYSNYTMPILFHLFYILGFNDKKFILDNEVLIREETIMSVYKNLSKSSLTNHIHDMFVKYKRSYTLKVDVDFPTDKLNEIFYPFIESYLFVKYSLNRYKTLYHRDLLTKKLIQFCKQSPKFGRKIIRMKPKKKEISFITEHVAYAKLIVYSPDSTTNPYDSNDSDSDTSDTDSDDELEVQINEVDDQTDELNEQMDELNEQIEDMNELNGQMDELNEQFGEMDFNNNQMSISVSDDVASLNDQMVVGELVLDDQNSGLRYHNVLNPLTLYNFNGEENTENNCDSDSDSSSIEEESRTFPYNYDSH</sequence>
<feature type="compositionally biased region" description="Acidic residues" evidence="1">
    <location>
        <begin position="462"/>
        <end position="478"/>
    </location>
</feature>
<accession>A0A6C0LXR7</accession>